<keyword evidence="2" id="KW-1185">Reference proteome</keyword>
<reference evidence="1" key="1">
    <citation type="submission" date="2021-08" db="EMBL/GenBank/DDBJ databases">
        <authorList>
            <person name="Zhang H."/>
            <person name="Xu M."/>
            <person name="Yu Z."/>
            <person name="Yang L."/>
            <person name="Cai Y."/>
        </authorList>
    </citation>
    <scope>NUCLEOTIDE SEQUENCE</scope>
    <source>
        <strain evidence="1">CHL1</strain>
    </source>
</reference>
<proteinExistence type="predicted"/>
<evidence type="ECO:0000313" key="2">
    <source>
        <dbReference type="Proteomes" id="UP000825701"/>
    </source>
</evidence>
<dbReference type="Proteomes" id="UP000825701">
    <property type="component" value="Chromosome"/>
</dbReference>
<sequence length="199" mass="21277">MLRAILNAIKNAALVGLESLYGFVVWAVNLPVRFFADVAGIGQGVPPLPAAPRGEDADAAVDRVTEALDRIGRGRITAASMAATLDPELPAGRAVHAYAAADTFVRDGIDLSSLSPAQVGWLVTRTEAELFNLAVAGPETCELHLAGERSGLTVPFVDDKDRQFADAPARDEDEIPEDIPFAERLRRFKADSSATPRWA</sequence>
<dbReference type="EMBL" id="CP081869">
    <property type="protein sequence ID" value="QZN99601.1"/>
    <property type="molecule type" value="Genomic_DNA"/>
</dbReference>
<organism evidence="1 2">
    <name type="scientific">Chenggangzhangella methanolivorans</name>
    <dbReference type="NCBI Taxonomy" id="1437009"/>
    <lineage>
        <taxon>Bacteria</taxon>
        <taxon>Pseudomonadati</taxon>
        <taxon>Pseudomonadota</taxon>
        <taxon>Alphaproteobacteria</taxon>
        <taxon>Hyphomicrobiales</taxon>
        <taxon>Methylopilaceae</taxon>
        <taxon>Chenggangzhangella</taxon>
    </lineage>
</organism>
<evidence type="ECO:0000313" key="1">
    <source>
        <dbReference type="EMBL" id="QZN99601.1"/>
    </source>
</evidence>
<name>A0A9E6RET2_9HYPH</name>
<accession>A0A9E6RET2</accession>
<dbReference type="AlphaFoldDB" id="A0A9E6RET2"/>
<gene>
    <name evidence="1" type="ORF">K6K41_23360</name>
</gene>
<protein>
    <submittedName>
        <fullName evidence="1">Uncharacterized protein</fullName>
    </submittedName>
</protein>
<dbReference type="RefSeq" id="WP_261402691.1">
    <property type="nucleotide sequence ID" value="NZ_CP081869.1"/>
</dbReference>
<dbReference type="KEGG" id="cmet:K6K41_23360"/>